<dbReference type="GO" id="GO:0008360">
    <property type="term" value="P:regulation of cell shape"/>
    <property type="evidence" value="ECO:0007669"/>
    <property type="project" value="UniProtKB-KW"/>
</dbReference>
<keyword evidence="13" id="KW-0961">Cell wall biogenesis/degradation</keyword>
<keyword evidence="12" id="KW-0472">Membrane</keyword>
<dbReference type="InterPro" id="IPR005311">
    <property type="entry name" value="PBP_dimer"/>
</dbReference>
<evidence type="ECO:0000256" key="13">
    <source>
        <dbReference type="ARBA" id="ARBA00023316"/>
    </source>
</evidence>
<dbReference type="GO" id="GO:0071972">
    <property type="term" value="F:peptidoglycan L,D-transpeptidase activity"/>
    <property type="evidence" value="ECO:0007669"/>
    <property type="project" value="TreeGrafter"/>
</dbReference>
<dbReference type="EC" id="3.4.16.4" evidence="16"/>
<dbReference type="GO" id="GO:0009002">
    <property type="term" value="F:serine-type D-Ala-D-Ala carboxypeptidase activity"/>
    <property type="evidence" value="ECO:0007669"/>
    <property type="project" value="UniProtKB-EC"/>
</dbReference>
<dbReference type="PANTHER" id="PTHR30627:SF2">
    <property type="entry name" value="PEPTIDOGLYCAN D,D-TRANSPEPTIDASE MRDA"/>
    <property type="match status" value="1"/>
</dbReference>
<dbReference type="PANTHER" id="PTHR30627">
    <property type="entry name" value="PEPTIDOGLYCAN D,D-TRANSPEPTIDASE"/>
    <property type="match status" value="1"/>
</dbReference>
<dbReference type="Gene3D" id="3.90.1310.10">
    <property type="entry name" value="Penicillin-binding protein 2a (Domain 2)"/>
    <property type="match status" value="1"/>
</dbReference>
<accession>A0A4S2GZ67</accession>
<dbReference type="GO" id="GO:0071555">
    <property type="term" value="P:cell wall organization"/>
    <property type="evidence" value="ECO:0007669"/>
    <property type="project" value="UniProtKB-KW"/>
</dbReference>
<dbReference type="InterPro" id="IPR036138">
    <property type="entry name" value="PBP_dimer_sf"/>
</dbReference>
<dbReference type="RefSeq" id="WP_135996123.1">
    <property type="nucleotide sequence ID" value="NZ_CP071057.1"/>
</dbReference>
<evidence type="ECO:0000256" key="1">
    <source>
        <dbReference type="ARBA" id="ARBA00004167"/>
    </source>
</evidence>
<dbReference type="EMBL" id="SRXW01000003">
    <property type="protein sequence ID" value="TGY88278.1"/>
    <property type="molecule type" value="Genomic_DNA"/>
</dbReference>
<comment type="subcellular location">
    <subcellularLocation>
        <location evidence="2">Cell membrane</location>
    </subcellularLocation>
    <subcellularLocation>
        <location evidence="1">Membrane</location>
        <topology evidence="1">Single-pass membrane protein</topology>
    </subcellularLocation>
</comment>
<keyword evidence="8 16" id="KW-0378">Hydrolase</keyword>
<evidence type="ECO:0000259" key="15">
    <source>
        <dbReference type="Pfam" id="PF03717"/>
    </source>
</evidence>
<dbReference type="Proteomes" id="UP000308054">
    <property type="component" value="Unassembled WGS sequence"/>
</dbReference>
<dbReference type="GO" id="GO:0006508">
    <property type="term" value="P:proteolysis"/>
    <property type="evidence" value="ECO:0007669"/>
    <property type="project" value="UniProtKB-KW"/>
</dbReference>
<evidence type="ECO:0000256" key="4">
    <source>
        <dbReference type="ARBA" id="ARBA00022519"/>
    </source>
</evidence>
<dbReference type="Pfam" id="PF03717">
    <property type="entry name" value="PBP_dimer"/>
    <property type="match status" value="1"/>
</dbReference>
<protein>
    <submittedName>
        <fullName evidence="16">Penicillin-binding protein 2</fullName>
        <ecNumber evidence="16">3.4.16.4</ecNumber>
    </submittedName>
</protein>
<evidence type="ECO:0000256" key="12">
    <source>
        <dbReference type="ARBA" id="ARBA00023136"/>
    </source>
</evidence>
<dbReference type="SUPFAM" id="SSF56519">
    <property type="entry name" value="Penicillin binding protein dimerisation domain"/>
    <property type="match status" value="1"/>
</dbReference>
<dbReference type="Gene3D" id="3.40.710.10">
    <property type="entry name" value="DD-peptidase/beta-lactamase superfamily"/>
    <property type="match status" value="1"/>
</dbReference>
<comment type="caution">
    <text evidence="16">The sequence shown here is derived from an EMBL/GenBank/DDBJ whole genome shotgun (WGS) entry which is preliminary data.</text>
</comment>
<feature type="domain" description="Penicillin-binding protein transpeptidase" evidence="14">
    <location>
        <begin position="264"/>
        <end position="596"/>
    </location>
</feature>
<keyword evidence="3" id="KW-1003">Cell membrane</keyword>
<evidence type="ECO:0000256" key="5">
    <source>
        <dbReference type="ARBA" id="ARBA00022645"/>
    </source>
</evidence>
<evidence type="ECO:0000256" key="6">
    <source>
        <dbReference type="ARBA" id="ARBA00022670"/>
    </source>
</evidence>
<evidence type="ECO:0000256" key="11">
    <source>
        <dbReference type="ARBA" id="ARBA00022989"/>
    </source>
</evidence>
<keyword evidence="11" id="KW-1133">Transmembrane helix</keyword>
<keyword evidence="10" id="KW-0573">Peptidoglycan synthesis</keyword>
<evidence type="ECO:0000313" key="17">
    <source>
        <dbReference type="Proteomes" id="UP000308054"/>
    </source>
</evidence>
<keyword evidence="9" id="KW-0133">Cell shape</keyword>
<keyword evidence="6" id="KW-0645">Protease</keyword>
<feature type="domain" description="Penicillin-binding protein dimerisation" evidence="15">
    <location>
        <begin position="60"/>
        <end position="229"/>
    </location>
</feature>
<dbReference type="AlphaFoldDB" id="A0A4S2GZ67"/>
<dbReference type="InterPro" id="IPR050515">
    <property type="entry name" value="Beta-lactam/transpept"/>
</dbReference>
<gene>
    <name evidence="16" type="primary">mrdA</name>
    <name evidence="16" type="ORF">E5163_10655</name>
</gene>
<keyword evidence="7" id="KW-0812">Transmembrane</keyword>
<dbReference type="InterPro" id="IPR017790">
    <property type="entry name" value="Penicillin-binding_protein_2"/>
</dbReference>
<evidence type="ECO:0000256" key="10">
    <source>
        <dbReference type="ARBA" id="ARBA00022984"/>
    </source>
</evidence>
<evidence type="ECO:0000256" key="7">
    <source>
        <dbReference type="ARBA" id="ARBA00022692"/>
    </source>
</evidence>
<dbReference type="InterPro" id="IPR001460">
    <property type="entry name" value="PCN-bd_Tpept"/>
</dbReference>
<keyword evidence="5 16" id="KW-0121">Carboxypeptidase</keyword>
<dbReference type="GO" id="GO:0008658">
    <property type="term" value="F:penicillin binding"/>
    <property type="evidence" value="ECO:0007669"/>
    <property type="project" value="InterPro"/>
</dbReference>
<evidence type="ECO:0000256" key="3">
    <source>
        <dbReference type="ARBA" id="ARBA00022475"/>
    </source>
</evidence>
<evidence type="ECO:0000256" key="8">
    <source>
        <dbReference type="ARBA" id="ARBA00022801"/>
    </source>
</evidence>
<name>A0A4S2GZ67_9PROT</name>
<dbReference type="Pfam" id="PF00905">
    <property type="entry name" value="Transpeptidase"/>
    <property type="match status" value="1"/>
</dbReference>
<proteinExistence type="predicted"/>
<evidence type="ECO:0000256" key="2">
    <source>
        <dbReference type="ARBA" id="ARBA00004236"/>
    </source>
</evidence>
<dbReference type="InterPro" id="IPR012338">
    <property type="entry name" value="Beta-lactam/transpept-like"/>
</dbReference>
<sequence>MKRDKQESQAQFNRRAVLLAGLGGAAFAGLGARLYSLQVHHQDRYRVMAEDNQFNFRLQTPARGRILDRFGEPIADNRESYRIVLIPEQAGDARAALDRLAEFMDLSEERRERILAEIARSPRFQPVEVAEDLDWETFSRVNLFLPDLPGITPDVGEVRTYPYPQAFAHVAGYVQAASEEAAGDDPLLLHPGFRIGRAGVEAAMDERLRGAAGQLKVEVNAYGRVIRELPEQSNPAVRGQDVTLSIDASAQRFGTERLAGESAAAVTLDIASGEILSLVSTPSFDPNLFVTGIAADDFRALNENEYRPLFNKATTGLYAPASTIKGMMALAALEAGVMEPGERVYCRGHTELGNRRFHCWRREGHGSVDLHEGIKTSCDIYFYEVAERLGIERIHAMATRMGLGQLYDIGMHIPARADGLVPTPQWKRARRGQPWTTGDTYNVGIGQGDMLASPLQLAVMTARLASGREVTPTLLRRGATDFASLGLDPEHQERVHRAMRAVVHEPGGTSYWTLQGLGVEGVEMAGKTGTAQVYSITAAERAEGLREQDDLPWRLRNHGLFIGYAPAIDPQYAVAVVVEHGGGGSRAAARPARDMLKDLIERDPAGRLPRVVAAAGTPGEG</sequence>
<reference evidence="16 17" key="1">
    <citation type="journal article" date="2017" name="Int. J. Syst. Evol. Microbiol.">
        <title>Marinicauda algicola sp. nov., isolated from a marine red alga Rhodosorus marinus.</title>
        <authorList>
            <person name="Jeong S.E."/>
            <person name="Jeon S.H."/>
            <person name="Chun B.H."/>
            <person name="Kim D.W."/>
            <person name="Jeon C.O."/>
        </authorList>
    </citation>
    <scope>NUCLEOTIDE SEQUENCE [LARGE SCALE GENOMIC DNA]</scope>
    <source>
        <strain evidence="16 17">JCM 31718</strain>
    </source>
</reference>
<dbReference type="OrthoDB" id="9766847at2"/>
<dbReference type="NCBIfam" id="TIGR03423">
    <property type="entry name" value="pbp2_mrdA"/>
    <property type="match status" value="1"/>
</dbReference>
<evidence type="ECO:0000313" key="16">
    <source>
        <dbReference type="EMBL" id="TGY88278.1"/>
    </source>
</evidence>
<dbReference type="GO" id="GO:0005886">
    <property type="term" value="C:plasma membrane"/>
    <property type="evidence" value="ECO:0007669"/>
    <property type="project" value="UniProtKB-SubCell"/>
</dbReference>
<keyword evidence="4" id="KW-0997">Cell inner membrane</keyword>
<dbReference type="GO" id="GO:0009252">
    <property type="term" value="P:peptidoglycan biosynthetic process"/>
    <property type="evidence" value="ECO:0007669"/>
    <property type="project" value="UniProtKB-KW"/>
</dbReference>
<dbReference type="SUPFAM" id="SSF56601">
    <property type="entry name" value="beta-lactamase/transpeptidase-like"/>
    <property type="match status" value="1"/>
</dbReference>
<evidence type="ECO:0000259" key="14">
    <source>
        <dbReference type="Pfam" id="PF00905"/>
    </source>
</evidence>
<evidence type="ECO:0000256" key="9">
    <source>
        <dbReference type="ARBA" id="ARBA00022960"/>
    </source>
</evidence>
<keyword evidence="17" id="KW-1185">Reference proteome</keyword>
<organism evidence="16 17">
    <name type="scientific">Marinicauda algicola</name>
    <dbReference type="NCBI Taxonomy" id="2029849"/>
    <lineage>
        <taxon>Bacteria</taxon>
        <taxon>Pseudomonadati</taxon>
        <taxon>Pseudomonadota</taxon>
        <taxon>Alphaproteobacteria</taxon>
        <taxon>Maricaulales</taxon>
        <taxon>Maricaulaceae</taxon>
        <taxon>Marinicauda</taxon>
    </lineage>
</organism>